<evidence type="ECO:0000256" key="1">
    <source>
        <dbReference type="ARBA" id="ARBA00023015"/>
    </source>
</evidence>
<dbReference type="SUPFAM" id="SSF46689">
    <property type="entry name" value="Homeodomain-like"/>
    <property type="match status" value="1"/>
</dbReference>
<dbReference type="GO" id="GO:0003700">
    <property type="term" value="F:DNA-binding transcription factor activity"/>
    <property type="evidence" value="ECO:0007669"/>
    <property type="project" value="InterPro"/>
</dbReference>
<dbReference type="AlphaFoldDB" id="A0A9W4VQD3"/>
<evidence type="ECO:0000256" key="3">
    <source>
        <dbReference type="ARBA" id="ARBA00023163"/>
    </source>
</evidence>
<comment type="caution">
    <text evidence="6">The sequence shown here is derived from an EMBL/GenBank/DDBJ whole genome shotgun (WGS) entry which is preliminary data.</text>
</comment>
<dbReference type="PANTHER" id="PTHR46796">
    <property type="entry name" value="HTH-TYPE TRANSCRIPTIONAL ACTIVATOR RHAS-RELATED"/>
    <property type="match status" value="1"/>
</dbReference>
<keyword evidence="3" id="KW-0804">Transcription</keyword>
<accession>A0A9W4VQD3</accession>
<evidence type="ECO:0000313" key="7">
    <source>
        <dbReference type="Proteomes" id="UP001152467"/>
    </source>
</evidence>
<reference evidence="6 8" key="1">
    <citation type="submission" date="2022-07" db="EMBL/GenBank/DDBJ databases">
        <authorList>
            <person name="Criscuolo A."/>
        </authorList>
    </citation>
    <scope>NUCLEOTIDE SEQUENCE</scope>
    <source>
        <strain evidence="8">CIP 111951</strain>
        <strain evidence="6">CIP111854</strain>
        <strain evidence="5">CIP111951</strain>
    </source>
</reference>
<dbReference type="SMART" id="SM00342">
    <property type="entry name" value="HTH_ARAC"/>
    <property type="match status" value="1"/>
</dbReference>
<dbReference type="PANTHER" id="PTHR46796:SF13">
    <property type="entry name" value="HTH-TYPE TRANSCRIPTIONAL ACTIVATOR RHAS"/>
    <property type="match status" value="1"/>
</dbReference>
<dbReference type="PROSITE" id="PS00041">
    <property type="entry name" value="HTH_ARAC_FAMILY_1"/>
    <property type="match status" value="1"/>
</dbReference>
<dbReference type="InterPro" id="IPR009057">
    <property type="entry name" value="Homeodomain-like_sf"/>
</dbReference>
<dbReference type="InterPro" id="IPR018060">
    <property type="entry name" value="HTH_AraC"/>
</dbReference>
<organism evidence="6 7">
    <name type="scientific">Pseudoalteromonas holothuriae</name>
    <dbReference type="NCBI Taxonomy" id="2963714"/>
    <lineage>
        <taxon>Bacteria</taxon>
        <taxon>Pseudomonadati</taxon>
        <taxon>Pseudomonadota</taxon>
        <taxon>Gammaproteobacteria</taxon>
        <taxon>Alteromonadales</taxon>
        <taxon>Pseudoalteromonadaceae</taxon>
        <taxon>Pseudoalteromonas</taxon>
    </lineage>
</organism>
<dbReference type="Pfam" id="PF12833">
    <property type="entry name" value="HTH_18"/>
    <property type="match status" value="1"/>
</dbReference>
<dbReference type="PROSITE" id="PS01124">
    <property type="entry name" value="HTH_ARAC_FAMILY_2"/>
    <property type="match status" value="1"/>
</dbReference>
<evidence type="ECO:0000313" key="6">
    <source>
        <dbReference type="EMBL" id="CAH9055832.1"/>
    </source>
</evidence>
<dbReference type="Proteomes" id="UP001152467">
    <property type="component" value="Unassembled WGS sequence"/>
</dbReference>
<sequence length="282" mass="32234">MGILEYCKNAQPKLTVTQILKEHQASITGVLHHTHSEQHYTLRRYLPQGKLAHLVEQFWIVDWALNEGQSHIQTNLPDPNCHLYFEQGTLKVIGPVSTAYRFEMQGEDRIIGVKFTLGTLALQTGIIAADLVDNTVPATQVFDFADRLESELLIAHSDADIIRILQLWLTPLACKPPIQLAKTQTLIQLIKQHADITQVAQLSQHASTPKRVIQNYFKQYIGLSPKWLIRKYRLHQALELLDLKNKDIIEVATWLGYTDQSHFIRDFKAFTGTTPKAYCRQC</sequence>
<evidence type="ECO:0000313" key="8">
    <source>
        <dbReference type="Proteomes" id="UP001152485"/>
    </source>
</evidence>
<feature type="domain" description="HTH araC/xylS-type" evidence="4">
    <location>
        <begin position="184"/>
        <end position="281"/>
    </location>
</feature>
<dbReference type="EMBL" id="CAMAPD010000003">
    <property type="protein sequence ID" value="CAH9053775.1"/>
    <property type="molecule type" value="Genomic_DNA"/>
</dbReference>
<dbReference type="InterPro" id="IPR050204">
    <property type="entry name" value="AraC_XylS_family_regulators"/>
</dbReference>
<evidence type="ECO:0000259" key="4">
    <source>
        <dbReference type="PROSITE" id="PS01124"/>
    </source>
</evidence>
<dbReference type="Gene3D" id="1.10.10.60">
    <property type="entry name" value="Homeodomain-like"/>
    <property type="match status" value="1"/>
</dbReference>
<dbReference type="InterPro" id="IPR046532">
    <property type="entry name" value="DUF6597"/>
</dbReference>
<dbReference type="GO" id="GO:0043565">
    <property type="term" value="F:sequence-specific DNA binding"/>
    <property type="evidence" value="ECO:0007669"/>
    <property type="project" value="InterPro"/>
</dbReference>
<dbReference type="Proteomes" id="UP001152485">
    <property type="component" value="Unassembled WGS sequence"/>
</dbReference>
<dbReference type="Pfam" id="PF20240">
    <property type="entry name" value="DUF6597"/>
    <property type="match status" value="1"/>
</dbReference>
<keyword evidence="7" id="KW-1185">Reference proteome</keyword>
<proteinExistence type="predicted"/>
<keyword evidence="2" id="KW-0238">DNA-binding</keyword>
<name>A0A9W4VQD3_9GAMM</name>
<dbReference type="RefSeq" id="WP_261592077.1">
    <property type="nucleotide sequence ID" value="NZ_CAMAPC010000005.1"/>
</dbReference>
<dbReference type="InterPro" id="IPR018062">
    <property type="entry name" value="HTH_AraC-typ_CS"/>
</dbReference>
<gene>
    <name evidence="6" type="ORF">PSECIP111854_01659</name>
    <name evidence="5" type="ORF">PSECIP111951_00891</name>
</gene>
<protein>
    <recommendedName>
        <fullName evidence="4">HTH araC/xylS-type domain-containing protein</fullName>
    </recommendedName>
</protein>
<evidence type="ECO:0000256" key="2">
    <source>
        <dbReference type="ARBA" id="ARBA00023125"/>
    </source>
</evidence>
<dbReference type="EMBL" id="CAMAPC010000005">
    <property type="protein sequence ID" value="CAH9055832.1"/>
    <property type="molecule type" value="Genomic_DNA"/>
</dbReference>
<keyword evidence="1" id="KW-0805">Transcription regulation</keyword>
<evidence type="ECO:0000313" key="5">
    <source>
        <dbReference type="EMBL" id="CAH9053775.1"/>
    </source>
</evidence>